<evidence type="ECO:0000313" key="5">
    <source>
        <dbReference type="EMBL" id="HIZ79476.1"/>
    </source>
</evidence>
<dbReference type="InterPro" id="IPR008254">
    <property type="entry name" value="Flavodoxin/NO_synth"/>
</dbReference>
<dbReference type="SUPFAM" id="SSF52218">
    <property type="entry name" value="Flavoproteins"/>
    <property type="match status" value="1"/>
</dbReference>
<dbReference type="InterPro" id="IPR041183">
    <property type="entry name" value="Cyclophilin-like"/>
</dbReference>
<evidence type="ECO:0000259" key="3">
    <source>
        <dbReference type="Pfam" id="PF12682"/>
    </source>
</evidence>
<feature type="domain" description="Flavodoxin-like" evidence="3">
    <location>
        <begin position="110"/>
        <end position="253"/>
    </location>
</feature>
<evidence type="ECO:0000256" key="1">
    <source>
        <dbReference type="SAM" id="MobiDB-lite"/>
    </source>
</evidence>
<organism evidence="5 6">
    <name type="scientific">Candidatus Lachnoclostridium stercorigallinarum</name>
    <dbReference type="NCBI Taxonomy" id="2838634"/>
    <lineage>
        <taxon>Bacteria</taxon>
        <taxon>Bacillati</taxon>
        <taxon>Bacillota</taxon>
        <taxon>Clostridia</taxon>
        <taxon>Lachnospirales</taxon>
        <taxon>Lachnospiraceae</taxon>
    </lineage>
</organism>
<sequence length="381" mass="41005">MKKILSLFLAAALTFSSAACRTAESPAADAGETVTQTPFVTDTAPENVTDSSPDGLSRETADVSHHDTPDTADPSQDGSSVLVAYFSWADNAVPDESTDAVTSPSVFSPGNVEQLAGWVREATGGDLFSIQVTEPYPGSWDECLERANEERGENARPQLTSNVENPEQYDTVFLGYPNWWYGVPMALLSFLEQNDLSGKQVYLFCSHGTGGLANSVNLIAEAAPEAVISENIFDCYEEDASSSQEEIQAWVREVMPKTETAPANTGAQRISVQSADHTIIYELNDGTAAASLLEQLPLTLETEDYSTNEKIFYPPSPLDTGDSPLAESGAGTLAYYAPWGDVVMFYDSYSPNSSLYELGQATEGEEFIGQLSGTITIDIAE</sequence>
<dbReference type="Proteomes" id="UP000824101">
    <property type="component" value="Unassembled WGS sequence"/>
</dbReference>
<reference evidence="5" key="2">
    <citation type="submission" date="2021-04" db="EMBL/GenBank/DDBJ databases">
        <authorList>
            <person name="Gilroy R."/>
        </authorList>
    </citation>
    <scope>NUCLEOTIDE SEQUENCE</scope>
    <source>
        <strain evidence="5">ChiBcec1-1093</strain>
    </source>
</reference>
<dbReference type="PANTHER" id="PTHR39201:SF1">
    <property type="entry name" value="FLAVODOXIN-LIKE DOMAIN-CONTAINING PROTEIN"/>
    <property type="match status" value="1"/>
</dbReference>
<dbReference type="EMBL" id="DXBC01000107">
    <property type="protein sequence ID" value="HIZ79476.1"/>
    <property type="molecule type" value="Genomic_DNA"/>
</dbReference>
<dbReference type="Gene3D" id="3.40.50.360">
    <property type="match status" value="1"/>
</dbReference>
<feature type="chain" id="PRO_5039523204" description="Flavodoxin" evidence="2">
    <location>
        <begin position="19"/>
        <end position="381"/>
    </location>
</feature>
<dbReference type="Pfam" id="PF18050">
    <property type="entry name" value="Cyclophil_like2"/>
    <property type="match status" value="1"/>
</dbReference>
<gene>
    <name evidence="5" type="ORF">IAA17_06785</name>
</gene>
<dbReference type="PROSITE" id="PS51257">
    <property type="entry name" value="PROKAR_LIPOPROTEIN"/>
    <property type="match status" value="1"/>
</dbReference>
<dbReference type="GO" id="GO:0010181">
    <property type="term" value="F:FMN binding"/>
    <property type="evidence" value="ECO:0007669"/>
    <property type="project" value="InterPro"/>
</dbReference>
<evidence type="ECO:0000259" key="4">
    <source>
        <dbReference type="Pfam" id="PF18050"/>
    </source>
</evidence>
<dbReference type="Pfam" id="PF12682">
    <property type="entry name" value="Flavodoxin_4"/>
    <property type="match status" value="1"/>
</dbReference>
<feature type="compositionally biased region" description="Basic and acidic residues" evidence="1">
    <location>
        <begin position="56"/>
        <end position="69"/>
    </location>
</feature>
<feature type="region of interest" description="Disordered" evidence="1">
    <location>
        <begin position="25"/>
        <end position="78"/>
    </location>
</feature>
<dbReference type="AlphaFoldDB" id="A0A9D2K5L3"/>
<reference evidence="5" key="1">
    <citation type="journal article" date="2021" name="PeerJ">
        <title>Extensive microbial diversity within the chicken gut microbiome revealed by metagenomics and culture.</title>
        <authorList>
            <person name="Gilroy R."/>
            <person name="Ravi A."/>
            <person name="Getino M."/>
            <person name="Pursley I."/>
            <person name="Horton D.L."/>
            <person name="Alikhan N.F."/>
            <person name="Baker D."/>
            <person name="Gharbi K."/>
            <person name="Hall N."/>
            <person name="Watson M."/>
            <person name="Adriaenssens E.M."/>
            <person name="Foster-Nyarko E."/>
            <person name="Jarju S."/>
            <person name="Secka A."/>
            <person name="Antonio M."/>
            <person name="Oren A."/>
            <person name="Chaudhuri R.R."/>
            <person name="La Ragione R."/>
            <person name="Hildebrand F."/>
            <person name="Pallen M.J."/>
        </authorList>
    </citation>
    <scope>NUCLEOTIDE SEQUENCE</scope>
    <source>
        <strain evidence="5">ChiBcec1-1093</strain>
    </source>
</reference>
<comment type="caution">
    <text evidence="5">The sequence shown here is derived from an EMBL/GenBank/DDBJ whole genome shotgun (WGS) entry which is preliminary data.</text>
</comment>
<protein>
    <recommendedName>
        <fullName evidence="7">Flavodoxin</fullName>
    </recommendedName>
</protein>
<dbReference type="GO" id="GO:0016651">
    <property type="term" value="F:oxidoreductase activity, acting on NAD(P)H"/>
    <property type="evidence" value="ECO:0007669"/>
    <property type="project" value="UniProtKB-ARBA"/>
</dbReference>
<feature type="compositionally biased region" description="Polar residues" evidence="1">
    <location>
        <begin position="33"/>
        <end position="54"/>
    </location>
</feature>
<evidence type="ECO:0008006" key="7">
    <source>
        <dbReference type="Google" id="ProtNLM"/>
    </source>
</evidence>
<feature type="domain" description="Cyclophilin-like" evidence="4">
    <location>
        <begin position="274"/>
        <end position="379"/>
    </location>
</feature>
<dbReference type="SUPFAM" id="SSF50891">
    <property type="entry name" value="Cyclophilin-like"/>
    <property type="match status" value="1"/>
</dbReference>
<feature type="signal peptide" evidence="2">
    <location>
        <begin position="1"/>
        <end position="18"/>
    </location>
</feature>
<accession>A0A9D2K5L3</accession>
<name>A0A9D2K5L3_9FIRM</name>
<dbReference type="PANTHER" id="PTHR39201">
    <property type="entry name" value="EXPORTED PROTEIN-RELATED"/>
    <property type="match status" value="1"/>
</dbReference>
<proteinExistence type="predicted"/>
<evidence type="ECO:0000256" key="2">
    <source>
        <dbReference type="SAM" id="SignalP"/>
    </source>
</evidence>
<keyword evidence="2" id="KW-0732">Signal</keyword>
<dbReference type="InterPro" id="IPR029039">
    <property type="entry name" value="Flavoprotein-like_sf"/>
</dbReference>
<dbReference type="InterPro" id="IPR029000">
    <property type="entry name" value="Cyclophilin-like_dom_sf"/>
</dbReference>
<dbReference type="Gene3D" id="2.40.100.20">
    <property type="match status" value="1"/>
</dbReference>
<evidence type="ECO:0000313" key="6">
    <source>
        <dbReference type="Proteomes" id="UP000824101"/>
    </source>
</evidence>